<dbReference type="PANTHER" id="PTHR45527:SF1">
    <property type="entry name" value="FATTY ACID SYNTHASE"/>
    <property type="match status" value="1"/>
</dbReference>
<dbReference type="PROSITE" id="PS00455">
    <property type="entry name" value="AMP_BINDING"/>
    <property type="match status" value="1"/>
</dbReference>
<dbReference type="RefSeq" id="WP_377100972.1">
    <property type="nucleotide sequence ID" value="NZ_JBHTHU010000010.1"/>
</dbReference>
<dbReference type="Gene3D" id="3.30.559.10">
    <property type="entry name" value="Chloramphenicol acetyltransferase-like domain"/>
    <property type="match status" value="1"/>
</dbReference>
<dbReference type="InterPro" id="IPR045851">
    <property type="entry name" value="AMP-bd_C_sf"/>
</dbReference>
<dbReference type="SUPFAM" id="SSF47336">
    <property type="entry name" value="ACP-like"/>
    <property type="match status" value="1"/>
</dbReference>
<dbReference type="Proteomes" id="UP001596958">
    <property type="component" value="Unassembled WGS sequence"/>
</dbReference>
<dbReference type="Pfam" id="PF00550">
    <property type="entry name" value="PP-binding"/>
    <property type="match status" value="1"/>
</dbReference>
<evidence type="ECO:0000256" key="1">
    <source>
        <dbReference type="ARBA" id="ARBA00022450"/>
    </source>
</evidence>
<evidence type="ECO:0000259" key="3">
    <source>
        <dbReference type="PROSITE" id="PS50075"/>
    </source>
</evidence>
<dbReference type="InterPro" id="IPR000873">
    <property type="entry name" value="AMP-dep_synth/lig_dom"/>
</dbReference>
<keyword evidence="1" id="KW-0596">Phosphopantetheine</keyword>
<evidence type="ECO:0000313" key="4">
    <source>
        <dbReference type="EMBL" id="MFD0751104.1"/>
    </source>
</evidence>
<reference evidence="5" key="1">
    <citation type="journal article" date="2019" name="Int. J. Syst. Evol. Microbiol.">
        <title>The Global Catalogue of Microorganisms (GCM) 10K type strain sequencing project: providing services to taxonomists for standard genome sequencing and annotation.</title>
        <authorList>
            <consortium name="The Broad Institute Genomics Platform"/>
            <consortium name="The Broad Institute Genome Sequencing Center for Infectious Disease"/>
            <person name="Wu L."/>
            <person name="Ma J."/>
        </authorList>
    </citation>
    <scope>NUCLEOTIDE SEQUENCE [LARGE SCALE GENOMIC DNA]</scope>
    <source>
        <strain evidence="5">CCUG 63418</strain>
    </source>
</reference>
<dbReference type="InterPro" id="IPR025110">
    <property type="entry name" value="AMP-bd_C"/>
</dbReference>
<dbReference type="Pfam" id="PF00975">
    <property type="entry name" value="Thioesterase"/>
    <property type="match status" value="1"/>
</dbReference>
<dbReference type="Gene3D" id="3.30.300.30">
    <property type="match status" value="1"/>
</dbReference>
<dbReference type="SUPFAM" id="SSF56801">
    <property type="entry name" value="Acetyl-CoA synthetase-like"/>
    <property type="match status" value="1"/>
</dbReference>
<dbReference type="NCBIfam" id="TIGR01733">
    <property type="entry name" value="AA-adenyl-dom"/>
    <property type="match status" value="1"/>
</dbReference>
<dbReference type="Pfam" id="PF13193">
    <property type="entry name" value="AMP-binding_C"/>
    <property type="match status" value="1"/>
</dbReference>
<evidence type="ECO:0000313" key="5">
    <source>
        <dbReference type="Proteomes" id="UP001596958"/>
    </source>
</evidence>
<dbReference type="InterPro" id="IPR020845">
    <property type="entry name" value="AMP-binding_CS"/>
</dbReference>
<dbReference type="PANTHER" id="PTHR45527">
    <property type="entry name" value="NONRIBOSOMAL PEPTIDE SYNTHETASE"/>
    <property type="match status" value="1"/>
</dbReference>
<dbReference type="InterPro" id="IPR001031">
    <property type="entry name" value="Thioesterase"/>
</dbReference>
<dbReference type="Gene3D" id="1.10.1200.10">
    <property type="entry name" value="ACP-like"/>
    <property type="match status" value="1"/>
</dbReference>
<accession>A0ABW2YZT6</accession>
<comment type="caution">
    <text evidence="4">The sequence shown here is derived from an EMBL/GenBank/DDBJ whole genome shotgun (WGS) entry which is preliminary data.</text>
</comment>
<proteinExistence type="predicted"/>
<dbReference type="CDD" id="cd12116">
    <property type="entry name" value="A_NRPS_Ta1_like"/>
    <property type="match status" value="1"/>
</dbReference>
<evidence type="ECO:0000256" key="2">
    <source>
        <dbReference type="ARBA" id="ARBA00022553"/>
    </source>
</evidence>
<keyword evidence="5" id="KW-1185">Reference proteome</keyword>
<dbReference type="Gene3D" id="3.40.50.980">
    <property type="match status" value="2"/>
</dbReference>
<dbReference type="Pfam" id="PF00668">
    <property type="entry name" value="Condensation"/>
    <property type="match status" value="1"/>
</dbReference>
<dbReference type="SUPFAM" id="SSF52777">
    <property type="entry name" value="CoA-dependent acyltransferases"/>
    <property type="match status" value="2"/>
</dbReference>
<dbReference type="Gene3D" id="2.30.38.10">
    <property type="entry name" value="Luciferase, Domain 3"/>
    <property type="match status" value="1"/>
</dbReference>
<organism evidence="4 5">
    <name type="scientific">Mucilaginibacter calamicampi</name>
    <dbReference type="NCBI Taxonomy" id="1302352"/>
    <lineage>
        <taxon>Bacteria</taxon>
        <taxon>Pseudomonadati</taxon>
        <taxon>Bacteroidota</taxon>
        <taxon>Sphingobacteriia</taxon>
        <taxon>Sphingobacteriales</taxon>
        <taxon>Sphingobacteriaceae</taxon>
        <taxon>Mucilaginibacter</taxon>
    </lineage>
</organism>
<dbReference type="Gene3D" id="3.40.50.1820">
    <property type="entry name" value="alpha/beta hydrolase"/>
    <property type="match status" value="1"/>
</dbReference>
<dbReference type="InterPro" id="IPR001242">
    <property type="entry name" value="Condensation_dom"/>
</dbReference>
<dbReference type="Gene3D" id="3.30.559.30">
    <property type="entry name" value="Nonribosomal peptide synthetase, condensation domain"/>
    <property type="match status" value="1"/>
</dbReference>
<dbReference type="InterPro" id="IPR029058">
    <property type="entry name" value="AB_hydrolase_fold"/>
</dbReference>
<sequence>MPIFTPVDFNPFAEAQEIEKIIYTNEAQKEIWLACIVGGEEANLSYNESASLEIKGDLNFAAFTRAVEDLVLRHEALRATISPNGEMLVLYKNFPIDLKLTDISDLAEAEMQTELHTFLRREIDTQIDIYNGPLFKVFMHKTGTDAWFFTIIKHHIIGDGWSTGIILEDLGKMYSANKHGITSSLDAPSQISDYASWQANFKLTDECKKAKAYWLELYKNNIPLLDLPTDRARRSPRSFKGRRIDQPMSATLASQIKAAGAKAGTSLVTTLLAAFEVFLYKKTQQTDIVVGLPASGQAASGLTSVVGNCVNLLPLRSHISPDLPFSEYLKKRKKEVLDAYDHQNLTFGELIRKLYIPRDASRIPLVPVIFNIDMGMDNAVAFDGLDIKLISNPRAYENFEIFLNATRSKDDMVLEWSYNTDLFNAATIEDYNNDYISLLENIVASPDTSIASLTGVQQSSANTNFAGEILIPDGKNLISLFEAAAINYADKTAVSYQQSSITYGQLNQKANQLCSFLIEKGIGRQDIVGLLADRSIEMVISLLAILKAGAAYLPLDPIYPAERIAYMLEDSSAKMVLVSQPYKGKYKTGATEIVIDDQLPNLTAYNDKNPKENIESNGIAYVIYTSGSTGKPKGVKITHLNLVNFLLSMQKVPGISASDRLLALTTVSFDIAGLELYLPLISGAEVIIAGAEAVRDGRQLVSLIVEKDISIVQATPSSWQMLVDSGLQQRDNLKALSGGEPLPKELAGKLLTLTASLWNVYGPTETTIWSTIKQILPGEEQITIGLPIDNTQIYIIDEHGKPLPTGDVGEIYIGGYGVAQGYLNRPELTAEKFVANALSNSPDAKLYRTGDLGKILANGEIQCLGRIDNQVKIRGYRIELGEIESSLSAQKGVKQSVVVAFDDALLNKYLVAFVITDSGDVSKLEEQLQTEWRNKLAEKLPDYMVPEEFVSIDKFPLTPNGKIDRKAFVKPARKHSSTTSNGDLPVSANEKLIARIFSENLGLTDIKLSDDFFKMGGHSLLAVKVMVAIERETGERLPLATFFDNSTVKKLAARLADNNPEGAWDTIVPIKTSGQKPPLFLVHGSGLNVLNFKTVSENFDDTQPFYGVQAIGLSKPAEMPDTVEAIATYHLSEILKVDPEGPYTIAGYSYGGFIAYEIVKQLIQSGKRVNFFGVIDTNARAAMQPQSKTTRLIEKVIRQFHKLPFFIGSFIKHPKEAFEYQKYIFGRKLSKHNPDETNKDIEKYTEYENQIRDKYNTVMDRYIIRPFDIKVSLFRVQKRLYFLDDPKYLGWKKLALKGVKIYDVPGDHKTFLEPPNDKSFARIIQQALDSEL</sequence>
<dbReference type="SMART" id="SM00823">
    <property type="entry name" value="PKS_PP"/>
    <property type="match status" value="1"/>
</dbReference>
<dbReference type="InterPro" id="IPR010071">
    <property type="entry name" value="AA_adenyl_dom"/>
</dbReference>
<dbReference type="CDD" id="cd19531">
    <property type="entry name" value="LCL_NRPS-like"/>
    <property type="match status" value="1"/>
</dbReference>
<dbReference type="InterPro" id="IPR009081">
    <property type="entry name" value="PP-bd_ACP"/>
</dbReference>
<feature type="domain" description="Carrier" evidence="3">
    <location>
        <begin position="984"/>
        <end position="1059"/>
    </location>
</feature>
<dbReference type="PROSITE" id="PS50075">
    <property type="entry name" value="CARRIER"/>
    <property type="match status" value="1"/>
</dbReference>
<dbReference type="Pfam" id="PF00501">
    <property type="entry name" value="AMP-binding"/>
    <property type="match status" value="1"/>
</dbReference>
<dbReference type="InterPro" id="IPR023213">
    <property type="entry name" value="CAT-like_dom_sf"/>
</dbReference>
<keyword evidence="2" id="KW-0597">Phosphoprotein</keyword>
<protein>
    <submittedName>
        <fullName evidence="4">Amino acid adenylation domain-containing protein</fullName>
    </submittedName>
</protein>
<dbReference type="InterPro" id="IPR020806">
    <property type="entry name" value="PKS_PP-bd"/>
</dbReference>
<dbReference type="SUPFAM" id="SSF53474">
    <property type="entry name" value="alpha/beta-Hydrolases"/>
    <property type="match status" value="1"/>
</dbReference>
<dbReference type="EMBL" id="JBHTHU010000010">
    <property type="protein sequence ID" value="MFD0751104.1"/>
    <property type="molecule type" value="Genomic_DNA"/>
</dbReference>
<gene>
    <name evidence="4" type="ORF">ACFQZS_13195</name>
</gene>
<dbReference type="InterPro" id="IPR036736">
    <property type="entry name" value="ACP-like_sf"/>
</dbReference>
<name>A0ABW2YZT6_9SPHI</name>